<proteinExistence type="predicted"/>
<name>A0AAW1WYI2_RUBAR</name>
<evidence type="ECO:0000256" key="1">
    <source>
        <dbReference type="SAM" id="MobiDB-lite"/>
    </source>
</evidence>
<gene>
    <name evidence="2" type="ORF">M0R45_026168</name>
</gene>
<accession>A0AAW1WYI2</accession>
<sequence>MPTPLNHRPKPHNHHIDQHHHQSTPHPSSPIPPNSHHRNSNPVSSLPAITSQNQNQTTKPCRGTAHPNPIHQPSHHGFTMRISTPQTYNQVAARAPSPHMLSTTPLYQDRCLLN</sequence>
<keyword evidence="3" id="KW-1185">Reference proteome</keyword>
<feature type="compositionally biased region" description="Polar residues" evidence="1">
    <location>
        <begin position="47"/>
        <end position="59"/>
    </location>
</feature>
<dbReference type="Proteomes" id="UP001457282">
    <property type="component" value="Unassembled WGS sequence"/>
</dbReference>
<protein>
    <submittedName>
        <fullName evidence="2">Uncharacterized protein</fullName>
    </submittedName>
</protein>
<evidence type="ECO:0000313" key="3">
    <source>
        <dbReference type="Proteomes" id="UP001457282"/>
    </source>
</evidence>
<reference evidence="2 3" key="1">
    <citation type="journal article" date="2023" name="G3 (Bethesda)">
        <title>A chromosome-length genome assembly and annotation of blackberry (Rubus argutus, cv. 'Hillquist').</title>
        <authorList>
            <person name="Bruna T."/>
            <person name="Aryal R."/>
            <person name="Dudchenko O."/>
            <person name="Sargent D.J."/>
            <person name="Mead D."/>
            <person name="Buti M."/>
            <person name="Cavallini A."/>
            <person name="Hytonen T."/>
            <person name="Andres J."/>
            <person name="Pham M."/>
            <person name="Weisz D."/>
            <person name="Mascagni F."/>
            <person name="Usai G."/>
            <person name="Natali L."/>
            <person name="Bassil N."/>
            <person name="Fernandez G.E."/>
            <person name="Lomsadze A."/>
            <person name="Armour M."/>
            <person name="Olukolu B."/>
            <person name="Poorten T."/>
            <person name="Britton C."/>
            <person name="Davik J."/>
            <person name="Ashrafi H."/>
            <person name="Aiden E.L."/>
            <person name="Borodovsky M."/>
            <person name="Worthington M."/>
        </authorList>
    </citation>
    <scope>NUCLEOTIDE SEQUENCE [LARGE SCALE GENOMIC DNA]</scope>
    <source>
        <strain evidence="2">PI 553951</strain>
    </source>
</reference>
<evidence type="ECO:0000313" key="2">
    <source>
        <dbReference type="EMBL" id="KAK9929058.1"/>
    </source>
</evidence>
<feature type="region of interest" description="Disordered" evidence="1">
    <location>
        <begin position="1"/>
        <end position="80"/>
    </location>
</feature>
<dbReference type="EMBL" id="JBEDUW010000005">
    <property type="protein sequence ID" value="KAK9929058.1"/>
    <property type="molecule type" value="Genomic_DNA"/>
</dbReference>
<dbReference type="AlphaFoldDB" id="A0AAW1WYI2"/>
<organism evidence="2 3">
    <name type="scientific">Rubus argutus</name>
    <name type="common">Southern blackberry</name>
    <dbReference type="NCBI Taxonomy" id="59490"/>
    <lineage>
        <taxon>Eukaryota</taxon>
        <taxon>Viridiplantae</taxon>
        <taxon>Streptophyta</taxon>
        <taxon>Embryophyta</taxon>
        <taxon>Tracheophyta</taxon>
        <taxon>Spermatophyta</taxon>
        <taxon>Magnoliopsida</taxon>
        <taxon>eudicotyledons</taxon>
        <taxon>Gunneridae</taxon>
        <taxon>Pentapetalae</taxon>
        <taxon>rosids</taxon>
        <taxon>fabids</taxon>
        <taxon>Rosales</taxon>
        <taxon>Rosaceae</taxon>
        <taxon>Rosoideae</taxon>
        <taxon>Rosoideae incertae sedis</taxon>
        <taxon>Rubus</taxon>
    </lineage>
</organism>
<comment type="caution">
    <text evidence="2">The sequence shown here is derived from an EMBL/GenBank/DDBJ whole genome shotgun (WGS) entry which is preliminary data.</text>
</comment>